<accession>A0A0Q9YUR8</accession>
<gene>
    <name evidence="3" type="ORF">HT99x_008155</name>
    <name evidence="2" type="ORF">HT99x_01226</name>
</gene>
<reference evidence="3" key="2">
    <citation type="journal article" date="2016" name="Genome Announc.">
        <title>Draft Genome Sequences of Two Novel Amoeba-Resistant Intranuclear Bacteria, 'Candidatus Berkiella cookevillensis' and 'Candidatus Berkiella aquae'.</title>
        <authorList>
            <person name="Mehari Y.T."/>
            <person name="Arivett B.A."/>
            <person name="Farone A.L."/>
            <person name="Gunderson J.H."/>
            <person name="Farone M.B."/>
        </authorList>
    </citation>
    <scope>NUCLEOTIDE SEQUENCE</scope>
    <source>
        <strain evidence="3">HT99</strain>
    </source>
</reference>
<reference evidence="2" key="1">
    <citation type="submission" date="2015-09" db="EMBL/GenBank/DDBJ databases">
        <title>Draft Genome Sequences of Two Novel Amoeba-resistant Intranuclear Bacteria, Candidatus Berkiella cookevillensis and Candidatus Berkiella aquae.</title>
        <authorList>
            <person name="Mehari Y.T."/>
            <person name="Arivett B.A."/>
            <person name="Farone A.L."/>
            <person name="Gunderson J.H."/>
            <person name="Farone M.B."/>
        </authorList>
    </citation>
    <scope>NUCLEOTIDE SEQUENCE [LARGE SCALE GENOMIC DNA]</scope>
    <source>
        <strain evidence="2">HT99</strain>
    </source>
</reference>
<reference evidence="3" key="3">
    <citation type="submission" date="2021-06" db="EMBL/GenBank/DDBJ databases">
        <title>Genomic Description and Analysis of Intracellular Bacteria, Candidatus Berkiella cookevillensis and Candidatus Berkiella aquae.</title>
        <authorList>
            <person name="Kidane D.T."/>
            <person name="Mehari Y.T."/>
            <person name="Rice F.C."/>
            <person name="Arivett B.A."/>
            <person name="Farone A.L."/>
            <person name="Berk S.G."/>
            <person name="Farone M.B."/>
        </authorList>
    </citation>
    <scope>NUCLEOTIDE SEQUENCE</scope>
    <source>
        <strain evidence="3">HT99</strain>
    </source>
</reference>
<sequence>MLFAFWGLMIFCGLSFLVNCYLFHRNQKIFQQNKNILSNLQRISADMGHLVTSSTMMGQKILSLESNMVAVFNQLERRLKTHSVSSASHLSSSAKAQTKAEASVLQLLSE</sequence>
<keyword evidence="4" id="KW-1185">Reference proteome</keyword>
<dbReference type="STRING" id="295108.HT99x_01226"/>
<evidence type="ECO:0000313" key="4">
    <source>
        <dbReference type="Proteomes" id="UP000051497"/>
    </source>
</evidence>
<evidence type="ECO:0000313" key="2">
    <source>
        <dbReference type="EMBL" id="KRG21474.1"/>
    </source>
</evidence>
<dbReference type="EMBL" id="LKAJ01000004">
    <property type="protein sequence ID" value="KRG21474.1"/>
    <property type="molecule type" value="Genomic_DNA"/>
</dbReference>
<name>A0A0Q9YUR8_9GAMM</name>
<dbReference type="RefSeq" id="WP_075065859.1">
    <property type="nucleotide sequence ID" value="NZ_LKAJ02000001.1"/>
</dbReference>
<organism evidence="2">
    <name type="scientific">Candidatus Berkiella aquae</name>
    <dbReference type="NCBI Taxonomy" id="295108"/>
    <lineage>
        <taxon>Bacteria</taxon>
        <taxon>Pseudomonadati</taxon>
        <taxon>Pseudomonadota</taxon>
        <taxon>Gammaproteobacteria</taxon>
        <taxon>Candidatus Berkiellales</taxon>
        <taxon>Candidatus Berkiellaceae</taxon>
        <taxon>Candidatus Berkiella</taxon>
    </lineage>
</organism>
<comment type="caution">
    <text evidence="2">The sequence shown here is derived from an EMBL/GenBank/DDBJ whole genome shotgun (WGS) entry which is preliminary data.</text>
</comment>
<keyword evidence="1" id="KW-0472">Membrane</keyword>
<dbReference type="AlphaFoldDB" id="A0A0Q9YUR8"/>
<evidence type="ECO:0000313" key="3">
    <source>
        <dbReference type="EMBL" id="MCS5711405.1"/>
    </source>
</evidence>
<keyword evidence="1" id="KW-0812">Transmembrane</keyword>
<protein>
    <submittedName>
        <fullName evidence="2">Uncharacterized protein</fullName>
    </submittedName>
</protein>
<keyword evidence="1" id="KW-1133">Transmembrane helix</keyword>
<dbReference type="EMBL" id="LKAJ02000001">
    <property type="protein sequence ID" value="MCS5711405.1"/>
    <property type="molecule type" value="Genomic_DNA"/>
</dbReference>
<proteinExistence type="predicted"/>
<dbReference type="Proteomes" id="UP000051497">
    <property type="component" value="Unassembled WGS sequence"/>
</dbReference>
<feature type="transmembrane region" description="Helical" evidence="1">
    <location>
        <begin position="6"/>
        <end position="24"/>
    </location>
</feature>
<evidence type="ECO:0000256" key="1">
    <source>
        <dbReference type="SAM" id="Phobius"/>
    </source>
</evidence>